<feature type="region of interest" description="Disordered" evidence="7">
    <location>
        <begin position="214"/>
        <end position="241"/>
    </location>
</feature>
<keyword evidence="10" id="KW-1185">Reference proteome</keyword>
<evidence type="ECO:0000256" key="1">
    <source>
        <dbReference type="ARBA" id="ARBA00022723"/>
    </source>
</evidence>
<evidence type="ECO:0000256" key="4">
    <source>
        <dbReference type="ARBA" id="ARBA00023125"/>
    </source>
</evidence>
<evidence type="ECO:0000256" key="5">
    <source>
        <dbReference type="ARBA" id="ARBA00023163"/>
    </source>
</evidence>
<dbReference type="CDD" id="cd00067">
    <property type="entry name" value="GAL4"/>
    <property type="match status" value="1"/>
</dbReference>
<dbReference type="GeneID" id="28721481"/>
<keyword evidence="1" id="KW-0479">Metal-binding</keyword>
<dbReference type="EMBL" id="CP014242">
    <property type="protein sequence ID" value="AMD19221.1"/>
    <property type="molecule type" value="Genomic_DNA"/>
</dbReference>
<keyword evidence="3" id="KW-0805">Transcription regulation</keyword>
<evidence type="ECO:0000313" key="10">
    <source>
        <dbReference type="Proteomes" id="UP000243052"/>
    </source>
</evidence>
<evidence type="ECO:0000256" key="2">
    <source>
        <dbReference type="ARBA" id="ARBA00022833"/>
    </source>
</evidence>
<dbReference type="PANTHER" id="PTHR31069:SF21">
    <property type="entry name" value="CHROMATIN STRUCTURE-REMODELING COMPLEX PROTEIN RSC3-RELATED"/>
    <property type="match status" value="1"/>
</dbReference>
<dbReference type="PROSITE" id="PS50048">
    <property type="entry name" value="ZN2_CY6_FUNGAL_2"/>
    <property type="match status" value="1"/>
</dbReference>
<keyword evidence="4" id="KW-0238">DNA-binding</keyword>
<dbReference type="Pfam" id="PF00172">
    <property type="entry name" value="Zn_clus"/>
    <property type="match status" value="1"/>
</dbReference>
<keyword evidence="5" id="KW-0804">Transcription</keyword>
<gene>
    <name evidence="9" type="ORF">AW171_hschr21037</name>
</gene>
<dbReference type="InterPro" id="IPR050675">
    <property type="entry name" value="OAF3"/>
</dbReference>
<dbReference type="GO" id="GO:0005634">
    <property type="term" value="C:nucleus"/>
    <property type="evidence" value="ECO:0007669"/>
    <property type="project" value="TreeGrafter"/>
</dbReference>
<dbReference type="Proteomes" id="UP000243052">
    <property type="component" value="Chromosome ii"/>
</dbReference>
<name>A0A125RE25_9SACH</name>
<dbReference type="SMART" id="SM00066">
    <property type="entry name" value="GAL4"/>
    <property type="match status" value="1"/>
</dbReference>
<evidence type="ECO:0000256" key="3">
    <source>
        <dbReference type="ARBA" id="ARBA00023015"/>
    </source>
</evidence>
<dbReference type="GO" id="GO:0000978">
    <property type="term" value="F:RNA polymerase II cis-regulatory region sequence-specific DNA binding"/>
    <property type="evidence" value="ECO:0007669"/>
    <property type="project" value="TreeGrafter"/>
</dbReference>
<dbReference type="SUPFAM" id="SSF57701">
    <property type="entry name" value="Zn2/Cys6 DNA-binding domain"/>
    <property type="match status" value="1"/>
</dbReference>
<proteinExistence type="predicted"/>
<evidence type="ECO:0000259" key="8">
    <source>
        <dbReference type="PROSITE" id="PS50048"/>
    </source>
</evidence>
<dbReference type="GO" id="GO:0045944">
    <property type="term" value="P:positive regulation of transcription by RNA polymerase II"/>
    <property type="evidence" value="ECO:0007669"/>
    <property type="project" value="TreeGrafter"/>
</dbReference>
<evidence type="ECO:0000256" key="6">
    <source>
        <dbReference type="ARBA" id="ARBA00023242"/>
    </source>
</evidence>
<evidence type="ECO:0000313" key="9">
    <source>
        <dbReference type="EMBL" id="AMD19221.1"/>
    </source>
</evidence>
<dbReference type="PROSITE" id="PS00463">
    <property type="entry name" value="ZN2_CY6_FUNGAL_1"/>
    <property type="match status" value="1"/>
</dbReference>
<protein>
    <submittedName>
        <fullName evidence="9">HBR320Cp</fullName>
    </submittedName>
</protein>
<accession>A0A125RE25</accession>
<dbReference type="InterPro" id="IPR036864">
    <property type="entry name" value="Zn2-C6_fun-type_DNA-bd_sf"/>
</dbReference>
<dbReference type="RefSeq" id="XP_017986217.1">
    <property type="nucleotide sequence ID" value="XM_018130728.1"/>
</dbReference>
<dbReference type="PANTHER" id="PTHR31069">
    <property type="entry name" value="OLEATE-ACTIVATED TRANSCRIPTION FACTOR 1-RELATED"/>
    <property type="match status" value="1"/>
</dbReference>
<evidence type="ECO:0000256" key="7">
    <source>
        <dbReference type="SAM" id="MobiDB-lite"/>
    </source>
</evidence>
<organism evidence="9 10">
    <name type="scientific">Eremothecium sinecaudum</name>
    <dbReference type="NCBI Taxonomy" id="45286"/>
    <lineage>
        <taxon>Eukaryota</taxon>
        <taxon>Fungi</taxon>
        <taxon>Dikarya</taxon>
        <taxon>Ascomycota</taxon>
        <taxon>Saccharomycotina</taxon>
        <taxon>Saccharomycetes</taxon>
        <taxon>Saccharomycetales</taxon>
        <taxon>Saccharomycetaceae</taxon>
        <taxon>Eremothecium</taxon>
    </lineage>
</organism>
<dbReference type="AlphaFoldDB" id="A0A125RE25"/>
<dbReference type="GO" id="GO:0008270">
    <property type="term" value="F:zinc ion binding"/>
    <property type="evidence" value="ECO:0007669"/>
    <property type="project" value="InterPro"/>
</dbReference>
<dbReference type="InterPro" id="IPR001138">
    <property type="entry name" value="Zn2Cys6_DnaBD"/>
</dbReference>
<dbReference type="Gene3D" id="4.10.240.10">
    <property type="entry name" value="Zn(2)-C6 fungal-type DNA-binding domain"/>
    <property type="match status" value="1"/>
</dbReference>
<keyword evidence="2" id="KW-0862">Zinc</keyword>
<dbReference type="OrthoDB" id="762982at2759"/>
<reference evidence="9 10" key="1">
    <citation type="submission" date="2016-01" db="EMBL/GenBank/DDBJ databases">
        <title>Genome sequence of the yeast Holleya sinecauda.</title>
        <authorList>
            <person name="Dietrich F.S."/>
        </authorList>
    </citation>
    <scope>NUCLEOTIDE SEQUENCE [LARGE SCALE GENOMIC DNA]</scope>
    <source>
        <strain evidence="9 10">ATCC 58844</strain>
    </source>
</reference>
<feature type="domain" description="Zn(2)-C6 fungal-type" evidence="8">
    <location>
        <begin position="15"/>
        <end position="46"/>
    </location>
</feature>
<keyword evidence="6" id="KW-0539">Nucleus</keyword>
<sequence>MVVDIRGRKMKKPPACVQCRKRKIGCDRAKPSCGNCLRNGKTDCFYPDVPGIYVQSNTSSISQSGSQGTIGIGSLEQMRELNTRMQLMSSTVASATVPSSALRASSMSPSREAPQFIPRVSAAPVNVMGNGEEQGVNLVRGPAIFDTAKVPYTQDEVLAKELEFLRDRLLDLERVTGRNVLQLTVSTATQNPGAISGGHSNLAAASATAAASAAPSAARTSPMSKKRKTGDGAGGDDYDDDYDDDDGITFDEFKSVDPAFLDPYQVLRVVVTRSQFYTPQVPLPASENRLFEVGHLAMRDDFLCWFHNRLYDVMANKLPERLSHQQHAHIGRGLNNNGNNVSNNNSGLCFPPKQLCTHWITYFTTHTDISTLVPMLQPQELTQTVDQWFPLRDVMFSVNAMSVDQMAMLGQITLYLLFCYQSLTSTVLVPLKDEQLHRFEELRDYVPQLHSNLTTIMTMVSLTGTATLSRKWKLRLLPFVASLKLYESMSGWSSVSQAVDCDEDLHWALDLGINHETQDQQLIILWNFVNRNCCWRKLVHGELPLALLSGLSSSTRILDSVLLQDHDFLRSVTTLLKYLHNRDETLNVARLGQLKAACKETLLCASHRCFNTQLMISHVADTLLSRNVELFVNVYALLHYESLGAAQQFNNVFREFIQFLQETAFYVFSGLANLKFAGYEFVFARPAFTILKNIILILFSLSERARIGSSQRPELHQLKETLISFIRKLCMLLSDYSKNCKSENPVVSEIKTIVTTILEANANSFPTVISTPLNNGFLSLDAVQVSKNIAKLRTTSDTLIKTDFYEKRGPFVPKSPSTYGIVVENFSSVYKAFFQ</sequence>
<dbReference type="GO" id="GO:0000981">
    <property type="term" value="F:DNA-binding transcription factor activity, RNA polymerase II-specific"/>
    <property type="evidence" value="ECO:0007669"/>
    <property type="project" value="InterPro"/>
</dbReference>